<gene>
    <name evidence="3" type="ORF">V8201_18240</name>
</gene>
<proteinExistence type="predicted"/>
<evidence type="ECO:0000313" key="3">
    <source>
        <dbReference type="EMBL" id="MEI5689035.1"/>
    </source>
</evidence>
<dbReference type="InterPro" id="IPR018637">
    <property type="entry name" value="DUF2059"/>
</dbReference>
<evidence type="ECO:0000259" key="2">
    <source>
        <dbReference type="Pfam" id="PF09832"/>
    </source>
</evidence>
<dbReference type="EMBL" id="JBBBDM010000019">
    <property type="protein sequence ID" value="MEI5689035.1"/>
    <property type="molecule type" value="Genomic_DNA"/>
</dbReference>
<feature type="domain" description="DUF2059" evidence="2">
    <location>
        <begin position="110"/>
        <end position="162"/>
    </location>
</feature>
<comment type="caution">
    <text evidence="3">The sequence shown here is derived from an EMBL/GenBank/DDBJ whole genome shotgun (WGS) entry which is preliminary data.</text>
</comment>
<organism evidence="3 4">
    <name type="scientific">Sphingomonas kyungheensis</name>
    <dbReference type="NCBI Taxonomy" id="1069987"/>
    <lineage>
        <taxon>Bacteria</taxon>
        <taxon>Pseudomonadati</taxon>
        <taxon>Pseudomonadota</taxon>
        <taxon>Alphaproteobacteria</taxon>
        <taxon>Sphingomonadales</taxon>
        <taxon>Sphingomonadaceae</taxon>
        <taxon>Sphingomonas</taxon>
    </lineage>
</organism>
<name>A0ABU8H7W1_9SPHN</name>
<dbReference type="Pfam" id="PF09832">
    <property type="entry name" value="DUF2059"/>
    <property type="match status" value="1"/>
</dbReference>
<evidence type="ECO:0000313" key="4">
    <source>
        <dbReference type="Proteomes" id="UP001367771"/>
    </source>
</evidence>
<evidence type="ECO:0000256" key="1">
    <source>
        <dbReference type="SAM" id="SignalP"/>
    </source>
</evidence>
<feature type="chain" id="PRO_5045569551" evidence="1">
    <location>
        <begin position="22"/>
        <end position="182"/>
    </location>
</feature>
<protein>
    <submittedName>
        <fullName evidence="3">DUF2059 domain-containing protein</fullName>
    </submittedName>
</protein>
<keyword evidence="4" id="KW-1185">Reference proteome</keyword>
<reference evidence="3 4" key="1">
    <citation type="journal article" date="2013" name="Int. J. Syst. Evol. Microbiol.">
        <title>Sphingomonas kyungheensis sp. nov., a bacterium with ginsenoside-converting activity isolated from soil of a ginseng field.</title>
        <authorList>
            <person name="Son H.M."/>
            <person name="Yang J.E."/>
            <person name="Park Y."/>
            <person name="Han C.K."/>
            <person name="Kim S.G."/>
            <person name="Kook M."/>
            <person name="Yi T.H."/>
        </authorList>
    </citation>
    <scope>NUCLEOTIDE SEQUENCE [LARGE SCALE GENOMIC DNA]</scope>
    <source>
        <strain evidence="3 4">LMG 26582</strain>
    </source>
</reference>
<sequence>MSPLRLLVATALLVAPEPVLAQAAAQPGTIATARALVAQMRMERVLDPMFAQLMPLMVSNVENAMRADTAAPAALKARLATDAGRQQVGAIISEEFARAFRERYPAIAEATAEEYRKTFSESELTTILAFYRSPTGAKLLDAQPALQKALSEAGRGVGRDAAMAAFPKVQARLSALDTPAGK</sequence>
<feature type="signal peptide" evidence="1">
    <location>
        <begin position="1"/>
        <end position="21"/>
    </location>
</feature>
<accession>A0ABU8H7W1</accession>
<keyword evidence="1" id="KW-0732">Signal</keyword>
<dbReference type="Proteomes" id="UP001367771">
    <property type="component" value="Unassembled WGS sequence"/>
</dbReference>
<dbReference type="RefSeq" id="WP_051583297.1">
    <property type="nucleotide sequence ID" value="NZ_JBBBDM010000019.1"/>
</dbReference>